<evidence type="ECO:0000313" key="3">
    <source>
        <dbReference type="Proteomes" id="UP000617145"/>
    </source>
</evidence>
<keyword evidence="3" id="KW-1185">Reference proteome</keyword>
<sequence>MMSPELEPLAIDHRGKILRGTLYMGNGPEVMLLCHGFGGTRTGPGRLFVEMARALQAEGTSVLTFDRIGHGESCGSLADVTIEDEIAQLCQMLGAGPARGRMVHVVGHSLGAMEAASLAARMPDRIASLTLLAPAAAIVDDVARGQIIGRSLGPIRAGGIVEHDGQAVAAPIVDSARTFDPYAGLRSYRGPVTLHHGTADRLVAPSYSERYAKLLPRATLHLHDGVDHDFADVALRRRIIAGVQMHTAVPEAA</sequence>
<evidence type="ECO:0000313" key="2">
    <source>
        <dbReference type="EMBL" id="GGG64792.1"/>
    </source>
</evidence>
<dbReference type="AlphaFoldDB" id="A0A8J3EEL7"/>
<dbReference type="PANTHER" id="PTHR43689:SF8">
    <property type="entry name" value="ALPHA_BETA-HYDROLASES SUPERFAMILY PROTEIN"/>
    <property type="match status" value="1"/>
</dbReference>
<dbReference type="Gene3D" id="3.40.50.1820">
    <property type="entry name" value="alpha/beta hydrolase"/>
    <property type="match status" value="1"/>
</dbReference>
<dbReference type="Proteomes" id="UP000617145">
    <property type="component" value="Unassembled WGS sequence"/>
</dbReference>
<name>A0A8J3EEL7_9RHOB</name>
<dbReference type="EMBL" id="BMJV01000001">
    <property type="protein sequence ID" value="GGG64792.1"/>
    <property type="molecule type" value="Genomic_DNA"/>
</dbReference>
<dbReference type="Pfam" id="PF00561">
    <property type="entry name" value="Abhydrolase_1"/>
    <property type="match status" value="1"/>
</dbReference>
<dbReference type="RefSeq" id="WP_188789019.1">
    <property type="nucleotide sequence ID" value="NZ_BMJV01000001.1"/>
</dbReference>
<comment type="caution">
    <text evidence="2">The sequence shown here is derived from an EMBL/GenBank/DDBJ whole genome shotgun (WGS) entry which is preliminary data.</text>
</comment>
<evidence type="ECO:0000259" key="1">
    <source>
        <dbReference type="Pfam" id="PF00561"/>
    </source>
</evidence>
<feature type="domain" description="AB hydrolase-1" evidence="1">
    <location>
        <begin position="30"/>
        <end position="137"/>
    </location>
</feature>
<organism evidence="2 3">
    <name type="scientific">Salipiger pallidus</name>
    <dbReference type="NCBI Taxonomy" id="1775170"/>
    <lineage>
        <taxon>Bacteria</taxon>
        <taxon>Pseudomonadati</taxon>
        <taxon>Pseudomonadota</taxon>
        <taxon>Alphaproteobacteria</taxon>
        <taxon>Rhodobacterales</taxon>
        <taxon>Roseobacteraceae</taxon>
        <taxon>Salipiger</taxon>
    </lineage>
</organism>
<dbReference type="InterPro" id="IPR000073">
    <property type="entry name" value="AB_hydrolase_1"/>
</dbReference>
<dbReference type="InterPro" id="IPR029058">
    <property type="entry name" value="AB_hydrolase_fold"/>
</dbReference>
<reference evidence="2" key="2">
    <citation type="submission" date="2020-09" db="EMBL/GenBank/DDBJ databases">
        <authorList>
            <person name="Sun Q."/>
            <person name="Zhou Y."/>
        </authorList>
    </citation>
    <scope>NUCLEOTIDE SEQUENCE</scope>
    <source>
        <strain evidence="2">CGMCC 1.15762</strain>
    </source>
</reference>
<dbReference type="GO" id="GO:0016787">
    <property type="term" value="F:hydrolase activity"/>
    <property type="evidence" value="ECO:0007669"/>
    <property type="project" value="UniProtKB-KW"/>
</dbReference>
<keyword evidence="2" id="KW-0378">Hydrolase</keyword>
<accession>A0A8J3EEL7</accession>
<reference evidence="2" key="1">
    <citation type="journal article" date="2014" name="Int. J. Syst. Evol. Microbiol.">
        <title>Complete genome sequence of Corynebacterium casei LMG S-19264T (=DSM 44701T), isolated from a smear-ripened cheese.</title>
        <authorList>
            <consortium name="US DOE Joint Genome Institute (JGI-PGF)"/>
            <person name="Walter F."/>
            <person name="Albersmeier A."/>
            <person name="Kalinowski J."/>
            <person name="Ruckert C."/>
        </authorList>
    </citation>
    <scope>NUCLEOTIDE SEQUENCE</scope>
    <source>
        <strain evidence="2">CGMCC 1.15762</strain>
    </source>
</reference>
<dbReference type="PANTHER" id="PTHR43689">
    <property type="entry name" value="HYDROLASE"/>
    <property type="match status" value="1"/>
</dbReference>
<dbReference type="SUPFAM" id="SSF53474">
    <property type="entry name" value="alpha/beta-Hydrolases"/>
    <property type="match status" value="1"/>
</dbReference>
<proteinExistence type="predicted"/>
<protein>
    <submittedName>
        <fullName evidence="2">Cinnamoyl ester hydrolase</fullName>
    </submittedName>
</protein>
<gene>
    <name evidence="2" type="primary">cinI</name>
    <name evidence="2" type="ORF">GCM10011415_09320</name>
</gene>